<evidence type="ECO:0000256" key="1">
    <source>
        <dbReference type="SAM" id="MobiDB-lite"/>
    </source>
</evidence>
<name>A0A2I0AQD4_9ASPA</name>
<dbReference type="Proteomes" id="UP000236161">
    <property type="component" value="Unassembled WGS sequence"/>
</dbReference>
<protein>
    <recommendedName>
        <fullName evidence="4">Retrotransposon gag domain-containing protein</fullName>
    </recommendedName>
</protein>
<dbReference type="EMBL" id="KZ451960">
    <property type="protein sequence ID" value="PKA57763.1"/>
    <property type="molecule type" value="Genomic_DNA"/>
</dbReference>
<dbReference type="OrthoDB" id="1752268at2759"/>
<dbReference type="AlphaFoldDB" id="A0A2I0AQD4"/>
<sequence length="271" mass="30137">MNAETKDTTDDRSTMIFVHSILPGKLYDSFVDDMPRTLMEARSRAEKCIHIEDAKALKASVGKDPTMHDKKDGTPKAEQSTPKKAFRDRKFSPQGKHKFDSHSPRTPTPVYVIEEIFSALQDRGFLPNRGERQPPQPGEDASKYCKFHQRYDHLLHECRSFRALVNEYIEKGHLTGYKKVEEMPSKAAKTLFPQGKPTALATCSPSKSSGKKVVLTIFGFGQVSSAPGHHQGHAIETPSFLPDITFGAGDLPIGGINHDDPIVIVAEIERV</sequence>
<accession>A0A2I0AQD4</accession>
<evidence type="ECO:0008006" key="4">
    <source>
        <dbReference type="Google" id="ProtNLM"/>
    </source>
</evidence>
<proteinExistence type="predicted"/>
<keyword evidence="3" id="KW-1185">Reference proteome</keyword>
<reference evidence="2 3" key="1">
    <citation type="journal article" date="2017" name="Nature">
        <title>The Apostasia genome and the evolution of orchids.</title>
        <authorList>
            <person name="Zhang G.Q."/>
            <person name="Liu K.W."/>
            <person name="Li Z."/>
            <person name="Lohaus R."/>
            <person name="Hsiao Y.Y."/>
            <person name="Niu S.C."/>
            <person name="Wang J.Y."/>
            <person name="Lin Y.C."/>
            <person name="Xu Q."/>
            <person name="Chen L.J."/>
            <person name="Yoshida K."/>
            <person name="Fujiwara S."/>
            <person name="Wang Z.W."/>
            <person name="Zhang Y.Q."/>
            <person name="Mitsuda N."/>
            <person name="Wang M."/>
            <person name="Liu G.H."/>
            <person name="Pecoraro L."/>
            <person name="Huang H.X."/>
            <person name="Xiao X.J."/>
            <person name="Lin M."/>
            <person name="Wu X.Y."/>
            <person name="Wu W.L."/>
            <person name="Chen Y.Y."/>
            <person name="Chang S.B."/>
            <person name="Sakamoto S."/>
            <person name="Ohme-Takagi M."/>
            <person name="Yagi M."/>
            <person name="Zeng S.J."/>
            <person name="Shen C.Y."/>
            <person name="Yeh C.M."/>
            <person name="Luo Y.B."/>
            <person name="Tsai W.C."/>
            <person name="Van de Peer Y."/>
            <person name="Liu Z.J."/>
        </authorList>
    </citation>
    <scope>NUCLEOTIDE SEQUENCE [LARGE SCALE GENOMIC DNA]</scope>
    <source>
        <strain evidence="3">cv. Shenzhen</strain>
        <tissue evidence="2">Stem</tissue>
    </source>
</reference>
<organism evidence="2 3">
    <name type="scientific">Apostasia shenzhenica</name>
    <dbReference type="NCBI Taxonomy" id="1088818"/>
    <lineage>
        <taxon>Eukaryota</taxon>
        <taxon>Viridiplantae</taxon>
        <taxon>Streptophyta</taxon>
        <taxon>Embryophyta</taxon>
        <taxon>Tracheophyta</taxon>
        <taxon>Spermatophyta</taxon>
        <taxon>Magnoliopsida</taxon>
        <taxon>Liliopsida</taxon>
        <taxon>Asparagales</taxon>
        <taxon>Orchidaceae</taxon>
        <taxon>Apostasioideae</taxon>
        <taxon>Apostasia</taxon>
    </lineage>
</organism>
<evidence type="ECO:0000313" key="3">
    <source>
        <dbReference type="Proteomes" id="UP000236161"/>
    </source>
</evidence>
<feature type="compositionally biased region" description="Basic and acidic residues" evidence="1">
    <location>
        <begin position="65"/>
        <end position="75"/>
    </location>
</feature>
<evidence type="ECO:0000313" key="2">
    <source>
        <dbReference type="EMBL" id="PKA57763.1"/>
    </source>
</evidence>
<gene>
    <name evidence="2" type="ORF">AXF42_Ash015140</name>
</gene>
<feature type="region of interest" description="Disordered" evidence="1">
    <location>
        <begin position="59"/>
        <end position="106"/>
    </location>
</feature>